<comment type="caution">
    <text evidence="4">The sequence shown here is derived from an EMBL/GenBank/DDBJ whole genome shotgun (WGS) entry which is preliminary data.</text>
</comment>
<evidence type="ECO:0000256" key="2">
    <source>
        <dbReference type="ARBA" id="ARBA00022737"/>
    </source>
</evidence>
<evidence type="ECO:0000256" key="1">
    <source>
        <dbReference type="ARBA" id="ARBA00022574"/>
    </source>
</evidence>
<dbReference type="Proteomes" id="UP001150941">
    <property type="component" value="Unassembled WGS sequence"/>
</dbReference>
<dbReference type="PANTHER" id="PTHR19848:SF8">
    <property type="entry name" value="F-BOX AND WD REPEAT DOMAIN CONTAINING 7"/>
    <property type="match status" value="1"/>
</dbReference>
<name>A0A9W9PHD4_9EURO</name>
<keyword evidence="1 3" id="KW-0853">WD repeat</keyword>
<protein>
    <submittedName>
        <fullName evidence="4">Nuclear migration protein NudF</fullName>
    </submittedName>
</protein>
<dbReference type="PANTHER" id="PTHR19848">
    <property type="entry name" value="WD40 REPEAT PROTEIN"/>
    <property type="match status" value="1"/>
</dbReference>
<dbReference type="GeneID" id="83198472"/>
<gene>
    <name evidence="4" type="ORF">N7468_001872</name>
</gene>
<dbReference type="AlphaFoldDB" id="A0A9W9PHD4"/>
<dbReference type="PROSITE" id="PS50294">
    <property type="entry name" value="WD_REPEATS_REGION"/>
    <property type="match status" value="2"/>
</dbReference>
<dbReference type="SMART" id="SM00320">
    <property type="entry name" value="WD40"/>
    <property type="match status" value="4"/>
</dbReference>
<feature type="repeat" description="WD" evidence="3">
    <location>
        <begin position="166"/>
        <end position="199"/>
    </location>
</feature>
<sequence length="276" mass="30308">MVELWDPSIGYASVWSLLGHNHPVTSVRFLRPGGSKLASSGRDGTIRIWNALTGACIRTVCTESGWVRDISPSSDGRWLVSAGDDNTATLWEISTGAIRSIFRGHELRVECCILAPPESYSFLAGMAHLRGRWKPPTPSSAEFVVTGSRDRTINIWDANGPLVQTLIGHDSWVRGLAFSPCGRFLLSVGDDGTIRFWDLAAFGRLVHVIEDQKDFVNCIQWVPAYFSSSKSSKALTGVHLKRGRSETRCVFVTGVVTEFSRSTCNSSNSDLQATTR</sequence>
<feature type="repeat" description="WD" evidence="3">
    <location>
        <begin position="17"/>
        <end position="59"/>
    </location>
</feature>
<feature type="repeat" description="WD" evidence="3">
    <location>
        <begin position="60"/>
        <end position="101"/>
    </location>
</feature>
<dbReference type="Pfam" id="PF00400">
    <property type="entry name" value="WD40"/>
    <property type="match status" value="4"/>
</dbReference>
<accession>A0A9W9PHD4</accession>
<proteinExistence type="predicted"/>
<dbReference type="PROSITE" id="PS50082">
    <property type="entry name" value="WD_REPEATS_2"/>
    <property type="match status" value="4"/>
</dbReference>
<dbReference type="PROSITE" id="PS00678">
    <property type="entry name" value="WD_REPEATS_1"/>
    <property type="match status" value="2"/>
</dbReference>
<dbReference type="EMBL" id="JAPQKS010000002">
    <property type="protein sequence ID" value="KAJ5246889.1"/>
    <property type="molecule type" value="Genomic_DNA"/>
</dbReference>
<dbReference type="Gene3D" id="2.130.10.10">
    <property type="entry name" value="YVTN repeat-like/Quinoprotein amine dehydrogenase"/>
    <property type="match status" value="1"/>
</dbReference>
<keyword evidence="5" id="KW-1185">Reference proteome</keyword>
<dbReference type="InterPro" id="IPR015943">
    <property type="entry name" value="WD40/YVTN_repeat-like_dom_sf"/>
</dbReference>
<organism evidence="4 5">
    <name type="scientific">Penicillium chermesinum</name>
    <dbReference type="NCBI Taxonomy" id="63820"/>
    <lineage>
        <taxon>Eukaryota</taxon>
        <taxon>Fungi</taxon>
        <taxon>Dikarya</taxon>
        <taxon>Ascomycota</taxon>
        <taxon>Pezizomycotina</taxon>
        <taxon>Eurotiomycetes</taxon>
        <taxon>Eurotiomycetidae</taxon>
        <taxon>Eurotiales</taxon>
        <taxon>Aspergillaceae</taxon>
        <taxon>Penicillium</taxon>
    </lineage>
</organism>
<dbReference type="CDD" id="cd00200">
    <property type="entry name" value="WD40"/>
    <property type="match status" value="1"/>
</dbReference>
<keyword evidence="2" id="KW-0677">Repeat</keyword>
<evidence type="ECO:0000313" key="5">
    <source>
        <dbReference type="Proteomes" id="UP001150941"/>
    </source>
</evidence>
<dbReference type="InterPro" id="IPR019775">
    <property type="entry name" value="WD40_repeat_CS"/>
</dbReference>
<evidence type="ECO:0000313" key="4">
    <source>
        <dbReference type="EMBL" id="KAJ5246889.1"/>
    </source>
</evidence>
<dbReference type="OrthoDB" id="10264588at2759"/>
<dbReference type="PRINTS" id="PR00320">
    <property type="entry name" value="GPROTEINBRPT"/>
</dbReference>
<dbReference type="InterPro" id="IPR020472">
    <property type="entry name" value="WD40_PAC1"/>
</dbReference>
<reference evidence="4" key="1">
    <citation type="submission" date="2022-11" db="EMBL/GenBank/DDBJ databases">
        <authorList>
            <person name="Petersen C."/>
        </authorList>
    </citation>
    <scope>NUCLEOTIDE SEQUENCE</scope>
    <source>
        <strain evidence="4">IBT 19713</strain>
    </source>
</reference>
<dbReference type="InterPro" id="IPR001680">
    <property type="entry name" value="WD40_rpt"/>
</dbReference>
<dbReference type="InterPro" id="IPR036322">
    <property type="entry name" value="WD40_repeat_dom_sf"/>
</dbReference>
<dbReference type="SUPFAM" id="SSF50978">
    <property type="entry name" value="WD40 repeat-like"/>
    <property type="match status" value="1"/>
</dbReference>
<dbReference type="RefSeq" id="XP_058334310.1">
    <property type="nucleotide sequence ID" value="XM_058471169.1"/>
</dbReference>
<feature type="repeat" description="WD" evidence="3">
    <location>
        <begin position="140"/>
        <end position="157"/>
    </location>
</feature>
<reference evidence="4" key="2">
    <citation type="journal article" date="2023" name="IMA Fungus">
        <title>Comparative genomic study of the Penicillium genus elucidates a diverse pangenome and 15 lateral gene transfer events.</title>
        <authorList>
            <person name="Petersen C."/>
            <person name="Sorensen T."/>
            <person name="Nielsen M.R."/>
            <person name="Sondergaard T.E."/>
            <person name="Sorensen J.L."/>
            <person name="Fitzpatrick D.A."/>
            <person name="Frisvad J.C."/>
            <person name="Nielsen K.L."/>
        </authorList>
    </citation>
    <scope>NUCLEOTIDE SEQUENCE</scope>
    <source>
        <strain evidence="4">IBT 19713</strain>
    </source>
</reference>
<evidence type="ECO:0000256" key="3">
    <source>
        <dbReference type="PROSITE-ProRule" id="PRU00221"/>
    </source>
</evidence>